<protein>
    <submittedName>
        <fullName evidence="1">Uncharacterized protein</fullName>
    </submittedName>
</protein>
<dbReference type="EMBL" id="BART01006144">
    <property type="protein sequence ID" value="GAG58494.1"/>
    <property type="molecule type" value="Genomic_DNA"/>
</dbReference>
<reference evidence="1" key="1">
    <citation type="journal article" date="2014" name="Front. Microbiol.">
        <title>High frequency of phylogenetically diverse reductive dehalogenase-homologous genes in deep subseafloor sedimentary metagenomes.</title>
        <authorList>
            <person name="Kawai M."/>
            <person name="Futagami T."/>
            <person name="Toyoda A."/>
            <person name="Takaki Y."/>
            <person name="Nishi S."/>
            <person name="Hori S."/>
            <person name="Arai W."/>
            <person name="Tsubouchi T."/>
            <person name="Morono Y."/>
            <person name="Uchiyama I."/>
            <person name="Ito T."/>
            <person name="Fujiyama A."/>
            <person name="Inagaki F."/>
            <person name="Takami H."/>
        </authorList>
    </citation>
    <scope>NUCLEOTIDE SEQUENCE</scope>
    <source>
        <strain evidence="1">Expedition CK06-06</strain>
    </source>
</reference>
<organism evidence="1">
    <name type="scientific">marine sediment metagenome</name>
    <dbReference type="NCBI Taxonomy" id="412755"/>
    <lineage>
        <taxon>unclassified sequences</taxon>
        <taxon>metagenomes</taxon>
        <taxon>ecological metagenomes</taxon>
    </lineage>
</organism>
<proteinExistence type="predicted"/>
<sequence>MTITERVLAYLKEQPGTPDEIGEALGLHKTGWIGYNFGRWNFSMAEDEGGIIEWKDGKWHLKEAED</sequence>
<dbReference type="AlphaFoldDB" id="X0YQG2"/>
<name>X0YQG2_9ZZZZ</name>
<comment type="caution">
    <text evidence="1">The sequence shown here is derived from an EMBL/GenBank/DDBJ whole genome shotgun (WGS) entry which is preliminary data.</text>
</comment>
<accession>X0YQG2</accession>
<gene>
    <name evidence="1" type="ORF">S01H4_13988</name>
</gene>
<evidence type="ECO:0000313" key="1">
    <source>
        <dbReference type="EMBL" id="GAG58494.1"/>
    </source>
</evidence>